<dbReference type="EMBL" id="ON529852">
    <property type="protein sequence ID" value="USN13910.1"/>
    <property type="molecule type" value="Genomic_DNA"/>
</dbReference>
<keyword evidence="1" id="KW-0472">Membrane</keyword>
<keyword evidence="1" id="KW-1133">Transmembrane helix</keyword>
<gene>
    <name evidence="2" type="ORF">KABACHOK_00740</name>
</gene>
<sequence length="67" mass="7035">MVDRVFAGLSLAAALFFVAVSGVAAVYAGLPLFGVTRVLTIEAQVTAGLTAVVVGLFFHYLGRRRHA</sequence>
<organism evidence="2 3">
    <name type="scientific">Brevundimonas phage vB_BpoS-Kabachok</name>
    <dbReference type="NCBI Taxonomy" id="2948600"/>
    <lineage>
        <taxon>Viruses</taxon>
        <taxon>Duplodnaviria</taxon>
        <taxon>Heunggongvirae</taxon>
        <taxon>Uroviricota</taxon>
        <taxon>Caudoviricetes</taxon>
        <taxon>Jeanschmidtviridae</taxon>
        <taxon>Marchewkavirus</taxon>
        <taxon>Marchewkavirus kabachok</taxon>
    </lineage>
</organism>
<accession>A0A9E7MPS8</accession>
<feature type="transmembrane region" description="Helical" evidence="1">
    <location>
        <begin position="41"/>
        <end position="61"/>
    </location>
</feature>
<evidence type="ECO:0000256" key="1">
    <source>
        <dbReference type="SAM" id="Phobius"/>
    </source>
</evidence>
<dbReference type="Proteomes" id="UP001056685">
    <property type="component" value="Segment"/>
</dbReference>
<evidence type="ECO:0000313" key="3">
    <source>
        <dbReference type="Proteomes" id="UP001056685"/>
    </source>
</evidence>
<keyword evidence="3" id="KW-1185">Reference proteome</keyword>
<proteinExistence type="predicted"/>
<evidence type="ECO:0000313" key="2">
    <source>
        <dbReference type="EMBL" id="USN13910.1"/>
    </source>
</evidence>
<keyword evidence="1" id="KW-0812">Transmembrane</keyword>
<name>A0A9E7MPS8_9CAUD</name>
<reference evidence="2" key="1">
    <citation type="submission" date="2022-05" db="EMBL/GenBank/DDBJ databases">
        <authorList>
            <person name="Friedrich I."/>
            <person name="Poehlein A."/>
            <person name="Schneider D."/>
            <person name="Hertel R."/>
            <person name="Daniel R."/>
        </authorList>
    </citation>
    <scope>NUCLEOTIDE SEQUENCE</scope>
</reference>
<protein>
    <submittedName>
        <fullName evidence="2">Uncharacterized protein</fullName>
    </submittedName>
</protein>